<keyword evidence="1" id="KW-0472">Membrane</keyword>
<protein>
    <submittedName>
        <fullName evidence="2">Uncharacterized protein</fullName>
    </submittedName>
</protein>
<dbReference type="KEGG" id="pms:KNP414_00411"/>
<name>F8FP86_PAEMK</name>
<dbReference type="PATRIC" id="fig|1036673.3.peg.363"/>
<dbReference type="Proteomes" id="UP000006620">
    <property type="component" value="Chromosome"/>
</dbReference>
<reference evidence="2 3" key="2">
    <citation type="journal article" date="2013" name="Genome Announc.">
        <title>Genome Sequence of Growth-Improving Paenibacillus mucilaginosus Strain KNP414.</title>
        <authorList>
            <person name="Lu J.J."/>
            <person name="Wang J.F."/>
            <person name="Hu X.F."/>
        </authorList>
    </citation>
    <scope>NUCLEOTIDE SEQUENCE [LARGE SCALE GENOMIC DNA]</scope>
    <source>
        <strain evidence="2 3">KNP414</strain>
    </source>
</reference>
<evidence type="ECO:0000313" key="3">
    <source>
        <dbReference type="Proteomes" id="UP000006620"/>
    </source>
</evidence>
<organism evidence="2 3">
    <name type="scientific">Paenibacillus mucilaginosus (strain KNP414)</name>
    <dbReference type="NCBI Taxonomy" id="1036673"/>
    <lineage>
        <taxon>Bacteria</taxon>
        <taxon>Bacillati</taxon>
        <taxon>Bacillota</taxon>
        <taxon>Bacilli</taxon>
        <taxon>Bacillales</taxon>
        <taxon>Paenibacillaceae</taxon>
        <taxon>Paenibacillus</taxon>
    </lineage>
</organism>
<dbReference type="AlphaFoldDB" id="F8FP86"/>
<feature type="transmembrane region" description="Helical" evidence="1">
    <location>
        <begin position="6"/>
        <end position="31"/>
    </location>
</feature>
<keyword evidence="1" id="KW-0812">Transmembrane</keyword>
<dbReference type="HOGENOM" id="CLU_1473821_0_0_9"/>
<sequence length="183" mass="20420">MHHFFWLIVRFSMLILGVLCLFSFLTFFPYLMDVKAMANQISLQVMNDGYLDREGVDKRLAEFRTERGFLSSATLVPGEADAGYLLPGLGSPDEVSIKAEYSPGEGQAELELLPIWKEEKAARVTAAESSGTAPVGVLDRDVPIRVEIRTNYKVETIAFGKRLVMYLPFSVSSAAITIADYKW</sequence>
<gene>
    <name evidence="2" type="ordered locus">KNP414_00411</name>
</gene>
<proteinExistence type="predicted"/>
<dbReference type="EMBL" id="CP002869">
    <property type="protein sequence ID" value="AEI39036.1"/>
    <property type="molecule type" value="Genomic_DNA"/>
</dbReference>
<evidence type="ECO:0000256" key="1">
    <source>
        <dbReference type="SAM" id="Phobius"/>
    </source>
</evidence>
<reference evidence="3" key="1">
    <citation type="submission" date="2011-06" db="EMBL/GenBank/DDBJ databases">
        <title>Complete genome sequence of Paenibacillus mucilaginosus KNP414.</title>
        <authorList>
            <person name="Wang J."/>
            <person name="Hu S."/>
            <person name="Hu X."/>
            <person name="Zhang B."/>
            <person name="Dong D."/>
            <person name="Zhang S."/>
            <person name="Zhao K."/>
            <person name="Wu D."/>
        </authorList>
    </citation>
    <scope>NUCLEOTIDE SEQUENCE [LARGE SCALE GENOMIC DNA]</scope>
    <source>
        <strain evidence="3">KNP414</strain>
    </source>
</reference>
<evidence type="ECO:0000313" key="2">
    <source>
        <dbReference type="EMBL" id="AEI39036.1"/>
    </source>
</evidence>
<keyword evidence="1" id="KW-1133">Transmembrane helix</keyword>
<accession>F8FP86</accession>
<dbReference type="RefSeq" id="WP_013914202.1">
    <property type="nucleotide sequence ID" value="NC_015690.1"/>
</dbReference>